<keyword evidence="1" id="KW-0812">Transmembrane</keyword>
<evidence type="ECO:0000313" key="2">
    <source>
        <dbReference type="EMBL" id="TIH40137.1"/>
    </source>
</evidence>
<accession>A0A4T2C7E1</accession>
<dbReference type="Proteomes" id="UP000306192">
    <property type="component" value="Unassembled WGS sequence"/>
</dbReference>
<dbReference type="RefSeq" id="WP_136640771.1">
    <property type="nucleotide sequence ID" value="NZ_QYRT01000004.1"/>
</dbReference>
<proteinExistence type="predicted"/>
<feature type="transmembrane region" description="Helical" evidence="1">
    <location>
        <begin position="26"/>
        <end position="49"/>
    </location>
</feature>
<gene>
    <name evidence="2" type="ORF">D4765_03145</name>
</gene>
<evidence type="ECO:0000313" key="3">
    <source>
        <dbReference type="Proteomes" id="UP000306192"/>
    </source>
</evidence>
<feature type="transmembrane region" description="Helical" evidence="1">
    <location>
        <begin position="78"/>
        <end position="103"/>
    </location>
</feature>
<keyword evidence="1" id="KW-0472">Membrane</keyword>
<keyword evidence="1" id="KW-1133">Transmembrane helix</keyword>
<organism evidence="2 3">
    <name type="scientific">Subtercola vilae</name>
    <dbReference type="NCBI Taxonomy" id="2056433"/>
    <lineage>
        <taxon>Bacteria</taxon>
        <taxon>Bacillati</taxon>
        <taxon>Actinomycetota</taxon>
        <taxon>Actinomycetes</taxon>
        <taxon>Micrococcales</taxon>
        <taxon>Microbacteriaceae</taxon>
        <taxon>Subtercola</taxon>
    </lineage>
</organism>
<dbReference type="AlphaFoldDB" id="A0A4T2C7E1"/>
<protein>
    <submittedName>
        <fullName evidence="2">Uncharacterized protein</fullName>
    </submittedName>
</protein>
<keyword evidence="3" id="KW-1185">Reference proteome</keyword>
<dbReference type="OrthoDB" id="3177419at2"/>
<name>A0A4T2C7E1_9MICO</name>
<evidence type="ECO:0000256" key="1">
    <source>
        <dbReference type="SAM" id="Phobius"/>
    </source>
</evidence>
<dbReference type="EMBL" id="QYRT01000004">
    <property type="protein sequence ID" value="TIH40137.1"/>
    <property type="molecule type" value="Genomic_DNA"/>
</dbReference>
<reference evidence="2 3" key="1">
    <citation type="journal article" date="2019" name="Microorganisms">
        <title>Systematic Affiliation and Genome Analysis of Subtercola vilae DB165(T) with Particular Emphasis on Cold Adaptation of an Isolate from a High-Altitude Cold Volcano Lake.</title>
        <authorList>
            <person name="Villalobos A.S."/>
            <person name="Wiese J."/>
            <person name="Imhoff J.F."/>
            <person name="Dorador C."/>
            <person name="Keller A."/>
            <person name="Hentschel U."/>
        </authorList>
    </citation>
    <scope>NUCLEOTIDE SEQUENCE [LARGE SCALE GENOMIC DNA]</scope>
    <source>
        <strain evidence="2 3">DB165</strain>
    </source>
</reference>
<sequence length="107" mass="11025">MSILDTLFSSPRVTAAASDQWLGIDWGAFVLVFAISFAAALIVVVFYAVGLRLLASGSPDDTGNDGAVISSGRGTRSAAATVGGCLFIAIGVAAVLYSLYLIIPQFH</sequence>
<comment type="caution">
    <text evidence="2">The sequence shown here is derived from an EMBL/GenBank/DDBJ whole genome shotgun (WGS) entry which is preliminary data.</text>
</comment>